<reference evidence="2" key="1">
    <citation type="submission" date="2024-05" db="EMBL/GenBank/DDBJ databases">
        <title>Whole genome shotgun sequence of Streptomyces daghestanicus NBRC 12762.</title>
        <authorList>
            <person name="Komaki H."/>
            <person name="Tamura T."/>
        </authorList>
    </citation>
    <scope>NUCLEOTIDE SEQUENCE</scope>
    <source>
        <strain evidence="2">NBRC 12762</strain>
    </source>
</reference>
<accession>A0ABQ3Q936</accession>
<feature type="region of interest" description="Disordered" evidence="1">
    <location>
        <begin position="1"/>
        <end position="100"/>
    </location>
</feature>
<gene>
    <name evidence="2" type="ORF">Sdagh_54990</name>
</gene>
<proteinExistence type="predicted"/>
<protein>
    <submittedName>
        <fullName evidence="2">Uncharacterized protein</fullName>
    </submittedName>
</protein>
<evidence type="ECO:0000313" key="3">
    <source>
        <dbReference type="Proteomes" id="UP001052655"/>
    </source>
</evidence>
<comment type="caution">
    <text evidence="2">The sequence shown here is derived from an EMBL/GenBank/DDBJ whole genome shotgun (WGS) entry which is preliminary data.</text>
</comment>
<dbReference type="Proteomes" id="UP001052655">
    <property type="component" value="Unassembled WGS sequence"/>
</dbReference>
<name>A0ABQ3Q936_9ACTN</name>
<evidence type="ECO:0000313" key="2">
    <source>
        <dbReference type="EMBL" id="GHI33769.1"/>
    </source>
</evidence>
<evidence type="ECO:0000256" key="1">
    <source>
        <dbReference type="SAM" id="MobiDB-lite"/>
    </source>
</evidence>
<keyword evidence="3" id="KW-1185">Reference proteome</keyword>
<sequence>MTLVLGEDLSPTCRSNTPHPPHIPRTGPLRGTRPAPAPARRHPAAAGTAGAGGPEDAGRRRHPCRGGAAATDGHGFPGPEKAEYRLALPHSGQTAPPRIQ</sequence>
<organism evidence="2 3">
    <name type="scientific">Streptomyces daghestanicus</name>
    <dbReference type="NCBI Taxonomy" id="66885"/>
    <lineage>
        <taxon>Bacteria</taxon>
        <taxon>Bacillati</taxon>
        <taxon>Actinomycetota</taxon>
        <taxon>Actinomycetes</taxon>
        <taxon>Kitasatosporales</taxon>
        <taxon>Streptomycetaceae</taxon>
        <taxon>Streptomyces</taxon>
    </lineage>
</organism>
<dbReference type="EMBL" id="BNDX01000016">
    <property type="protein sequence ID" value="GHI33769.1"/>
    <property type="molecule type" value="Genomic_DNA"/>
</dbReference>